<dbReference type="PANTHER" id="PTHR35687:SF1">
    <property type="entry name" value="OS07G0516700 PROTEIN"/>
    <property type="match status" value="1"/>
</dbReference>
<evidence type="ECO:0000313" key="2">
    <source>
        <dbReference type="Proteomes" id="UP000824120"/>
    </source>
</evidence>
<organism evidence="1 2">
    <name type="scientific">Solanum commersonii</name>
    <name type="common">Commerson's wild potato</name>
    <name type="synonym">Commerson's nightshade</name>
    <dbReference type="NCBI Taxonomy" id="4109"/>
    <lineage>
        <taxon>Eukaryota</taxon>
        <taxon>Viridiplantae</taxon>
        <taxon>Streptophyta</taxon>
        <taxon>Embryophyta</taxon>
        <taxon>Tracheophyta</taxon>
        <taxon>Spermatophyta</taxon>
        <taxon>Magnoliopsida</taxon>
        <taxon>eudicotyledons</taxon>
        <taxon>Gunneridae</taxon>
        <taxon>Pentapetalae</taxon>
        <taxon>asterids</taxon>
        <taxon>lamiids</taxon>
        <taxon>Solanales</taxon>
        <taxon>Solanaceae</taxon>
        <taxon>Solanoideae</taxon>
        <taxon>Solaneae</taxon>
        <taxon>Solanum</taxon>
    </lineage>
</organism>
<dbReference type="AlphaFoldDB" id="A0A9J6A8J5"/>
<dbReference type="EMBL" id="JACXVP010000002">
    <property type="protein sequence ID" value="KAG5620618.1"/>
    <property type="molecule type" value="Genomic_DNA"/>
</dbReference>
<keyword evidence="2" id="KW-1185">Reference proteome</keyword>
<accession>A0A9J6A8J5</accession>
<proteinExistence type="predicted"/>
<comment type="caution">
    <text evidence="1">The sequence shown here is derived from an EMBL/GenBank/DDBJ whole genome shotgun (WGS) entry which is preliminary data.</text>
</comment>
<dbReference type="PANTHER" id="PTHR35687">
    <property type="entry name" value="OS07G0516700 PROTEIN"/>
    <property type="match status" value="1"/>
</dbReference>
<sequence length="122" mass="14661">MRKSILLIFSSTKVVAFKQFIYRLRHLLKSRHAMMQMEDPEEVQHRRAQFLIHKSLQNSDSIGSQRKQQPIWLKMKVCKLKIKIGRKLKRMRKSILLKFSKGHVVCYKHLICQLKSWKHALH</sequence>
<protein>
    <submittedName>
        <fullName evidence="1">Uncharacterized protein</fullName>
    </submittedName>
</protein>
<dbReference type="OrthoDB" id="1909082at2759"/>
<name>A0A9J6A8J5_SOLCO</name>
<evidence type="ECO:0000313" key="1">
    <source>
        <dbReference type="EMBL" id="KAG5620618.1"/>
    </source>
</evidence>
<reference evidence="1 2" key="1">
    <citation type="submission" date="2020-09" db="EMBL/GenBank/DDBJ databases">
        <title>De no assembly of potato wild relative species, Solanum commersonii.</title>
        <authorList>
            <person name="Cho K."/>
        </authorList>
    </citation>
    <scope>NUCLEOTIDE SEQUENCE [LARGE SCALE GENOMIC DNA]</scope>
    <source>
        <strain evidence="1">LZ3.2</strain>
        <tissue evidence="1">Leaf</tissue>
    </source>
</reference>
<dbReference type="Proteomes" id="UP000824120">
    <property type="component" value="Chromosome 2"/>
</dbReference>
<gene>
    <name evidence="1" type="ORF">H5410_005836</name>
</gene>